<evidence type="ECO:0000313" key="4">
    <source>
        <dbReference type="Proteomes" id="UP000789901"/>
    </source>
</evidence>
<feature type="region of interest" description="Disordered" evidence="2">
    <location>
        <begin position="74"/>
        <end position="97"/>
    </location>
</feature>
<evidence type="ECO:0000256" key="2">
    <source>
        <dbReference type="SAM" id="MobiDB-lite"/>
    </source>
</evidence>
<keyword evidence="4" id="KW-1185">Reference proteome</keyword>
<organism evidence="3 4">
    <name type="scientific">Gigaspora margarita</name>
    <dbReference type="NCBI Taxonomy" id="4874"/>
    <lineage>
        <taxon>Eukaryota</taxon>
        <taxon>Fungi</taxon>
        <taxon>Fungi incertae sedis</taxon>
        <taxon>Mucoromycota</taxon>
        <taxon>Glomeromycotina</taxon>
        <taxon>Glomeromycetes</taxon>
        <taxon>Diversisporales</taxon>
        <taxon>Gigasporaceae</taxon>
        <taxon>Gigaspora</taxon>
    </lineage>
</organism>
<gene>
    <name evidence="3" type="ORF">GMARGA_LOCUS30630</name>
</gene>
<sequence>MANTQSKIESLEEQISKLVSENNEIKKKYAEVEAENMKLRQVIKENTKRDARVEELEQKNIELETRLAILEQGEKEKDVSQSLVNSNNTPDDPSSDIIDKILNSNDTHEQIISRNEESNTSNLDIYQESVTPTSLVETILLKEKPEPKKMIPHPLCDPKTVTKCHDQNTLDNSDTLSIDITSTAELSESNNQIVEGLIQEMTCNQVQVIVSETNSTSSNNNKSCIQDSSVQKVSILPEKVLPETTPSLPLSHTSNSEDKISEDNKSLLETDPEKEILIRNESDIDALILLLQQKFKMSKKILDKWKTDIVFEFRDNTKYWKKERESMPEADFLKHKKNFEAKMGVPTTPHKKELKNKSLALIEYA</sequence>
<accession>A0ABN7WHE3</accession>
<proteinExistence type="predicted"/>
<reference evidence="3 4" key="1">
    <citation type="submission" date="2021-06" db="EMBL/GenBank/DDBJ databases">
        <authorList>
            <person name="Kallberg Y."/>
            <person name="Tangrot J."/>
            <person name="Rosling A."/>
        </authorList>
    </citation>
    <scope>NUCLEOTIDE SEQUENCE [LARGE SCALE GENOMIC DNA]</scope>
    <source>
        <strain evidence="3 4">120-4 pot B 10/14</strain>
    </source>
</reference>
<feature type="compositionally biased region" description="Polar residues" evidence="2">
    <location>
        <begin position="80"/>
        <end position="89"/>
    </location>
</feature>
<comment type="caution">
    <text evidence="3">The sequence shown here is derived from an EMBL/GenBank/DDBJ whole genome shotgun (WGS) entry which is preliminary data.</text>
</comment>
<evidence type="ECO:0000313" key="3">
    <source>
        <dbReference type="EMBL" id="CAG8831328.1"/>
    </source>
</evidence>
<feature type="compositionally biased region" description="Basic and acidic residues" evidence="2">
    <location>
        <begin position="255"/>
        <end position="264"/>
    </location>
</feature>
<protein>
    <submittedName>
        <fullName evidence="3">42218_t:CDS:1</fullName>
    </submittedName>
</protein>
<keyword evidence="1" id="KW-0175">Coiled coil</keyword>
<dbReference type="Proteomes" id="UP000789901">
    <property type="component" value="Unassembled WGS sequence"/>
</dbReference>
<feature type="coiled-coil region" evidence="1">
    <location>
        <begin position="1"/>
        <end position="73"/>
    </location>
</feature>
<dbReference type="EMBL" id="CAJVQB010043659">
    <property type="protein sequence ID" value="CAG8831328.1"/>
    <property type="molecule type" value="Genomic_DNA"/>
</dbReference>
<feature type="region of interest" description="Disordered" evidence="2">
    <location>
        <begin position="241"/>
        <end position="264"/>
    </location>
</feature>
<evidence type="ECO:0000256" key="1">
    <source>
        <dbReference type="SAM" id="Coils"/>
    </source>
</evidence>
<name>A0ABN7WHE3_GIGMA</name>
<feature type="compositionally biased region" description="Polar residues" evidence="2">
    <location>
        <begin position="244"/>
        <end position="254"/>
    </location>
</feature>